<dbReference type="AlphaFoldDB" id="A0A1H6WJL5"/>
<evidence type="ECO:0000313" key="3">
    <source>
        <dbReference type="EMBL" id="SEJ12662.1"/>
    </source>
</evidence>
<protein>
    <submittedName>
        <fullName evidence="3">Uncharacterized protein</fullName>
    </submittedName>
</protein>
<keyword evidence="4" id="KW-1185">Reference proteome</keyword>
<feature type="transmembrane region" description="Helical" evidence="2">
    <location>
        <begin position="38"/>
        <end position="60"/>
    </location>
</feature>
<dbReference type="STRING" id="1043493.SAMN05421637_0870"/>
<dbReference type="EMBL" id="FNZI01000002">
    <property type="protein sequence ID" value="SEJ12662.1"/>
    <property type="molecule type" value="Genomic_DNA"/>
</dbReference>
<evidence type="ECO:0000256" key="2">
    <source>
        <dbReference type="SAM" id="Phobius"/>
    </source>
</evidence>
<gene>
    <name evidence="3" type="ORF">SAMN05421637_0870</name>
</gene>
<proteinExistence type="predicted"/>
<evidence type="ECO:0000313" key="4">
    <source>
        <dbReference type="Proteomes" id="UP000183315"/>
    </source>
</evidence>
<keyword evidence="2" id="KW-1133">Transmembrane helix</keyword>
<feature type="region of interest" description="Disordered" evidence="1">
    <location>
        <begin position="60"/>
        <end position="98"/>
    </location>
</feature>
<name>A0A1H6WJL5_9MICO</name>
<dbReference type="RefSeq" id="WP_042213337.1">
    <property type="nucleotide sequence ID" value="NZ_BBLU01000003.1"/>
</dbReference>
<organism evidence="3 4">
    <name type="scientific">Demequina mangrovi</name>
    <dbReference type="NCBI Taxonomy" id="1043493"/>
    <lineage>
        <taxon>Bacteria</taxon>
        <taxon>Bacillati</taxon>
        <taxon>Actinomycetota</taxon>
        <taxon>Actinomycetes</taxon>
        <taxon>Micrococcales</taxon>
        <taxon>Demequinaceae</taxon>
        <taxon>Demequina</taxon>
    </lineage>
</organism>
<dbReference type="Proteomes" id="UP000183315">
    <property type="component" value="Unassembled WGS sequence"/>
</dbReference>
<keyword evidence="2" id="KW-0472">Membrane</keyword>
<feature type="region of interest" description="Disordered" evidence="1">
    <location>
        <begin position="1"/>
        <end position="30"/>
    </location>
</feature>
<reference evidence="4" key="1">
    <citation type="submission" date="2016-10" db="EMBL/GenBank/DDBJ databases">
        <authorList>
            <person name="Varghese N."/>
        </authorList>
    </citation>
    <scope>NUCLEOTIDE SEQUENCE [LARGE SCALE GENOMIC DNA]</scope>
    <source>
        <strain evidence="4">DSM 24868</strain>
    </source>
</reference>
<sequence>MSSEQWPEAPSAGWHPDPNAVPRFAEPDAPRRRRAWPWVLAGGGALVGVGAAVATVLGAAGDPDATPRADGPSALAPADTREPEAGDPEAVAPSSATPVAAVDAGPDVADRTTVTSPTGRVVFEVDPAWETVTTGEEQPPVETADGAVTESAGFWLADEHGTGTGVAITVVAEHGADRGTSAEEEALGLATWLTEATPTHETFTTAAGYEAAVAVAEAGVEAPYETCYAVIDGGGSRVIVNGITGALTRGCADRILPIADSVRIG</sequence>
<evidence type="ECO:0000256" key="1">
    <source>
        <dbReference type="SAM" id="MobiDB-lite"/>
    </source>
</evidence>
<accession>A0A1H6WJL5</accession>
<keyword evidence="2" id="KW-0812">Transmembrane</keyword>